<dbReference type="GO" id="GO:0005886">
    <property type="term" value="C:plasma membrane"/>
    <property type="evidence" value="ECO:0007669"/>
    <property type="project" value="UniProtKB-SubCell"/>
</dbReference>
<feature type="transmembrane region" description="Helical" evidence="6">
    <location>
        <begin position="69"/>
        <end position="90"/>
    </location>
</feature>
<dbReference type="EMBL" id="AOHS01000010">
    <property type="protein sequence ID" value="ELY33158.1"/>
    <property type="molecule type" value="Genomic_DNA"/>
</dbReference>
<dbReference type="AlphaFoldDB" id="D3SXW1"/>
<feature type="transmembrane region" description="Helical" evidence="6">
    <location>
        <begin position="173"/>
        <end position="196"/>
    </location>
</feature>
<keyword evidence="2" id="KW-1003">Cell membrane</keyword>
<dbReference type="EMBL" id="CP001932">
    <property type="protein sequence ID" value="ADD04001.1"/>
    <property type="molecule type" value="Genomic_DNA"/>
</dbReference>
<dbReference type="InterPro" id="IPR032808">
    <property type="entry name" value="DoxX"/>
</dbReference>
<reference evidence="8 10" key="3">
    <citation type="journal article" date="2014" name="PLoS Genet.">
        <title>Phylogenetically driven sequencing of extremely halophilic archaea reveals strategies for static and dynamic osmo-response.</title>
        <authorList>
            <person name="Becker E.A."/>
            <person name="Seitzer P.M."/>
            <person name="Tritt A."/>
            <person name="Larsen D."/>
            <person name="Krusor M."/>
            <person name="Yao A.I."/>
            <person name="Wu D."/>
            <person name="Madern D."/>
            <person name="Eisen J.A."/>
            <person name="Darling A.E."/>
            <person name="Facciotti M.T."/>
        </authorList>
    </citation>
    <scope>NUCLEOTIDE SEQUENCE [LARGE SCALE GENOMIC DNA]</scope>
    <source>
        <strain evidence="10">ATCC 43099 / DSM 3394 / CCM 3739 / CIP 104546 / IAM 13178 / JCM 8861 / NBRC 102185 / NCIMB 2190 / MS3</strain>
        <strain evidence="8">MS-3</strain>
    </source>
</reference>
<protein>
    <submittedName>
        <fullName evidence="7">DoxX domain protein</fullName>
    </submittedName>
    <submittedName>
        <fullName evidence="8">DoxX family protein</fullName>
    </submittedName>
</protein>
<keyword evidence="9" id="KW-1185">Reference proteome</keyword>
<dbReference type="Proteomes" id="UP000011543">
    <property type="component" value="Unassembled WGS sequence"/>
</dbReference>
<gene>
    <name evidence="7" type="ordered locus">Nmag_0413</name>
    <name evidence="8" type="ORF">C500_02479</name>
</gene>
<feature type="transmembrane region" description="Helical" evidence="6">
    <location>
        <begin position="146"/>
        <end position="166"/>
    </location>
</feature>
<dbReference type="PANTHER" id="PTHR33452:SF1">
    <property type="entry name" value="INNER MEMBRANE PROTEIN YPHA-RELATED"/>
    <property type="match status" value="1"/>
</dbReference>
<evidence type="ECO:0000256" key="4">
    <source>
        <dbReference type="ARBA" id="ARBA00022989"/>
    </source>
</evidence>
<dbReference type="Proteomes" id="UP000001879">
    <property type="component" value="Chromosome"/>
</dbReference>
<evidence type="ECO:0000256" key="6">
    <source>
        <dbReference type="SAM" id="Phobius"/>
    </source>
</evidence>
<keyword evidence="5 6" id="KW-0472">Membrane</keyword>
<proteinExistence type="predicted"/>
<evidence type="ECO:0000313" key="9">
    <source>
        <dbReference type="Proteomes" id="UP000001879"/>
    </source>
</evidence>
<dbReference type="HOGENOM" id="CLU_751436_0_0_2"/>
<dbReference type="PANTHER" id="PTHR33452">
    <property type="entry name" value="OXIDOREDUCTASE CATD-RELATED"/>
    <property type="match status" value="1"/>
</dbReference>
<organism evidence="7 9">
    <name type="scientific">Natrialba magadii (strain ATCC 43099 / DSM 3394 / CCM 3739 / CIP 104546 / IAM 13178 / JCM 8861 / NBRC 102185 / NCIMB 2190 / MS3)</name>
    <name type="common">Natronobacterium magadii</name>
    <dbReference type="NCBI Taxonomy" id="547559"/>
    <lineage>
        <taxon>Archaea</taxon>
        <taxon>Methanobacteriati</taxon>
        <taxon>Methanobacteriota</taxon>
        <taxon>Stenosarchaea group</taxon>
        <taxon>Halobacteria</taxon>
        <taxon>Halobacteriales</taxon>
        <taxon>Natrialbaceae</taxon>
        <taxon>Natrialba</taxon>
    </lineage>
</organism>
<name>D3SXW1_NATMM</name>
<feature type="transmembrane region" description="Helical" evidence="6">
    <location>
        <begin position="110"/>
        <end position="134"/>
    </location>
</feature>
<keyword evidence="4 6" id="KW-1133">Transmembrane helix</keyword>
<reference evidence="9" key="1">
    <citation type="submission" date="2010-02" db="EMBL/GenBank/DDBJ databases">
        <title>Complete sequence of chromosome of Natrialba magadii ATCC 43099.</title>
        <authorList>
            <consortium name="US DOE Joint Genome Institute"/>
            <person name="Lucas S."/>
            <person name="Copeland A."/>
            <person name="Lapidus A."/>
            <person name="Cheng J.-F."/>
            <person name="Bruce D."/>
            <person name="Goodwin L."/>
            <person name="Pitluck S."/>
            <person name="Davenport K."/>
            <person name="Saunders E."/>
            <person name="Detter J.C."/>
            <person name="Han C."/>
            <person name="Tapia R."/>
            <person name="Land M."/>
            <person name="Hauser L."/>
            <person name="Kyrpides N."/>
            <person name="Mikhailova N."/>
            <person name="De Castro R.E."/>
            <person name="Maupin-Furlow J.A."/>
            <person name="Woyke T."/>
        </authorList>
    </citation>
    <scope>NUCLEOTIDE SEQUENCE [LARGE SCALE GENOMIC DNA]</scope>
    <source>
        <strain evidence="9">ATCC 43099 / DSM 3394 / CCM 3739 / CIP 104546 / IAM 13178 / JCM 8861 / NBRC 102185 / NCIMB 2190 / MS3</strain>
    </source>
</reference>
<reference evidence="7" key="4">
    <citation type="submission" date="2016-09" db="EMBL/GenBank/DDBJ databases">
        <authorList>
            <person name="Pfeiffer F."/>
        </authorList>
    </citation>
    <scope>NUCLEOTIDE SEQUENCE</scope>
    <source>
        <strain evidence="7">ATCC 43099</strain>
    </source>
</reference>
<dbReference type="InterPro" id="IPR051907">
    <property type="entry name" value="DoxX-like_oxidoreductase"/>
</dbReference>
<feature type="transmembrane region" description="Helical" evidence="6">
    <location>
        <begin position="332"/>
        <end position="355"/>
    </location>
</feature>
<keyword evidence="3 6" id="KW-0812">Transmembrane</keyword>
<evidence type="ECO:0000256" key="1">
    <source>
        <dbReference type="ARBA" id="ARBA00004651"/>
    </source>
</evidence>
<sequence length="383" mass="41525">MGHRHCHRHRHRRRRRRRRRRIRLASVFVLSLLILAPSRVSAHEEYVVDDEEDVALGEFFSEALSDPHVIGPLVAGALAVALLVGGYLLVRPFQRDLAAFRFAMREYIEYVPWLLRISLGIPLIGAGFSGYFISPALEFDLRLLQIALGFLLLFGLATRVVALVGLATRVVGVVIWPTLLLQLEFVGGLAAIALLGSGQPSADHVLQRVAGSPGTVYRRLDPVHERARGFQARIDPYERYLPAVVRVGLGATFIYLGVTQKLLQPGLALAVVDRYDLTAVIPASPELWVMGAGLAEAGLGIAIILGFFTRASAAAALAMFSLTLFALPDDPVLAHVALFGMASVLLITGGGPYALDSRLERLEADTDAETADATPTEATQARG</sequence>
<evidence type="ECO:0000313" key="10">
    <source>
        <dbReference type="Proteomes" id="UP000011543"/>
    </source>
</evidence>
<dbReference type="PaxDb" id="547559-Nmag_0413"/>
<dbReference type="RefSeq" id="WP_004213945.1">
    <property type="nucleotide sequence ID" value="NC_013922.1"/>
</dbReference>
<evidence type="ECO:0000256" key="2">
    <source>
        <dbReference type="ARBA" id="ARBA00022475"/>
    </source>
</evidence>
<dbReference type="OrthoDB" id="177395at2157"/>
<evidence type="ECO:0000256" key="3">
    <source>
        <dbReference type="ARBA" id="ARBA00022692"/>
    </source>
</evidence>
<dbReference type="eggNOG" id="arCOG04564">
    <property type="taxonomic scope" value="Archaea"/>
</dbReference>
<dbReference type="PATRIC" id="fig|547559.17.peg.464"/>
<accession>D3SXW1</accession>
<dbReference type="GeneID" id="8823235"/>
<dbReference type="KEGG" id="nmg:Nmag_0413"/>
<evidence type="ECO:0000313" key="8">
    <source>
        <dbReference type="EMBL" id="ELY33158.1"/>
    </source>
</evidence>
<dbReference type="Pfam" id="PF07681">
    <property type="entry name" value="DoxX"/>
    <property type="match status" value="1"/>
</dbReference>
<evidence type="ECO:0000313" key="7">
    <source>
        <dbReference type="EMBL" id="ADD04001.1"/>
    </source>
</evidence>
<feature type="transmembrane region" description="Helical" evidence="6">
    <location>
        <begin position="299"/>
        <end position="326"/>
    </location>
</feature>
<reference evidence="7 9" key="2">
    <citation type="journal article" date="2012" name="BMC Genomics">
        <title>A comparative genomics perspective on the genetic content of the alkaliphilic haloarchaeon Natrialba magadii ATCC 43099T.</title>
        <authorList>
            <person name="Siddaramappa S."/>
            <person name="Challacombe J.F."/>
            <person name="Decastro R.E."/>
            <person name="Pfeiffer F."/>
            <person name="Sastre D.E."/>
            <person name="Gimenez M.I."/>
            <person name="Paggi R.A."/>
            <person name="Detter J.C."/>
            <person name="Davenport K.W."/>
            <person name="Goodwin L.A."/>
            <person name="Kyrpides N."/>
            <person name="Tapia R."/>
            <person name="Pitluck S."/>
            <person name="Lucas S."/>
            <person name="Woyke T."/>
            <person name="Maupin-Furlow J.A."/>
        </authorList>
    </citation>
    <scope>NUCLEOTIDE SEQUENCE [LARGE SCALE GENOMIC DNA]</scope>
    <source>
        <strain evidence="7">ATCC 43099</strain>
        <strain evidence="9">ATCC 43099 / DSM 3394 / CCM 3739 / CIP 104546 / IAM 13178 / JCM 8861 / NBRC 102185 / NCIMB 2190 / MS3</strain>
    </source>
</reference>
<evidence type="ECO:0000256" key="5">
    <source>
        <dbReference type="ARBA" id="ARBA00023136"/>
    </source>
</evidence>
<dbReference type="STRING" id="547559.Nmag_0413"/>
<comment type="subcellular location">
    <subcellularLocation>
        <location evidence="1">Cell membrane</location>
        <topology evidence="1">Multi-pass membrane protein</topology>
    </subcellularLocation>
</comment>